<keyword evidence="3" id="KW-0804">Transcription</keyword>
<dbReference type="Gene3D" id="2.170.150.80">
    <property type="entry name" value="NAC domain"/>
    <property type="match status" value="1"/>
</dbReference>
<feature type="region of interest" description="Disordered" evidence="5">
    <location>
        <begin position="1"/>
        <end position="38"/>
    </location>
</feature>
<evidence type="ECO:0000256" key="1">
    <source>
        <dbReference type="ARBA" id="ARBA00023015"/>
    </source>
</evidence>
<dbReference type="EMBL" id="VOIH02000005">
    <property type="protein sequence ID" value="KAF3446467.1"/>
    <property type="molecule type" value="Genomic_DNA"/>
</dbReference>
<keyword evidence="4" id="KW-0539">Nucleus</keyword>
<evidence type="ECO:0000259" key="6">
    <source>
        <dbReference type="PROSITE" id="PS51005"/>
    </source>
</evidence>
<comment type="caution">
    <text evidence="7">The sequence shown here is derived from an EMBL/GenBank/DDBJ whole genome shotgun (WGS) entry which is preliminary data.</text>
</comment>
<evidence type="ECO:0000256" key="2">
    <source>
        <dbReference type="ARBA" id="ARBA00023125"/>
    </source>
</evidence>
<feature type="domain" description="NAC" evidence="6">
    <location>
        <begin position="35"/>
        <end position="184"/>
    </location>
</feature>
<dbReference type="FunFam" id="2.170.150.80:FF:000006">
    <property type="entry name" value="NAC domain-containing protein 100-like"/>
    <property type="match status" value="1"/>
</dbReference>
<evidence type="ECO:0000256" key="5">
    <source>
        <dbReference type="SAM" id="MobiDB-lite"/>
    </source>
</evidence>
<dbReference type="GO" id="GO:0006355">
    <property type="term" value="P:regulation of DNA-templated transcription"/>
    <property type="evidence" value="ECO:0007669"/>
    <property type="project" value="InterPro"/>
</dbReference>
<dbReference type="AlphaFoldDB" id="A0A8K0MHX3"/>
<dbReference type="PANTHER" id="PTHR31744:SF115">
    <property type="entry name" value="NAC DOMAIN CONTAINING PROTEIN 38"/>
    <property type="match status" value="1"/>
</dbReference>
<keyword evidence="2" id="KW-0238">DNA-binding</keyword>
<keyword evidence="1" id="KW-0805">Transcription regulation</keyword>
<name>A0A8K0MHX3_9ROSA</name>
<evidence type="ECO:0000313" key="7">
    <source>
        <dbReference type="EMBL" id="KAF3446467.1"/>
    </source>
</evidence>
<keyword evidence="8" id="KW-1185">Reference proteome</keyword>
<gene>
    <name evidence="7" type="ORF">FNV43_RR11646</name>
</gene>
<dbReference type="PROSITE" id="PS51005">
    <property type="entry name" value="NAC"/>
    <property type="match status" value="1"/>
</dbReference>
<dbReference type="Pfam" id="PF02365">
    <property type="entry name" value="NAM"/>
    <property type="match status" value="1"/>
</dbReference>
<evidence type="ECO:0000313" key="8">
    <source>
        <dbReference type="Proteomes" id="UP000796880"/>
    </source>
</evidence>
<accession>A0A8K0MHX3</accession>
<evidence type="ECO:0000256" key="3">
    <source>
        <dbReference type="ARBA" id="ARBA00023163"/>
    </source>
</evidence>
<dbReference type="OrthoDB" id="1424968at2759"/>
<dbReference type="InterPro" id="IPR036093">
    <property type="entry name" value="NAC_dom_sf"/>
</dbReference>
<feature type="compositionally biased region" description="Basic and acidic residues" evidence="5">
    <location>
        <begin position="1"/>
        <end position="35"/>
    </location>
</feature>
<evidence type="ECO:0000256" key="4">
    <source>
        <dbReference type="ARBA" id="ARBA00023242"/>
    </source>
</evidence>
<dbReference type="Proteomes" id="UP000796880">
    <property type="component" value="Unassembled WGS sequence"/>
</dbReference>
<dbReference type="PANTHER" id="PTHR31744">
    <property type="entry name" value="PROTEIN CUP-SHAPED COTYLEDON 2-RELATED"/>
    <property type="match status" value="1"/>
</dbReference>
<dbReference type="GO" id="GO:0000976">
    <property type="term" value="F:transcription cis-regulatory region binding"/>
    <property type="evidence" value="ECO:0007669"/>
    <property type="project" value="UniProtKB-ARBA"/>
</dbReference>
<proteinExistence type="predicted"/>
<dbReference type="SUPFAM" id="SSF101941">
    <property type="entry name" value="NAC domain"/>
    <property type="match status" value="1"/>
</dbReference>
<reference evidence="7" key="1">
    <citation type="submission" date="2020-03" db="EMBL/GenBank/DDBJ databases">
        <title>A high-quality chromosome-level genome assembly of a woody plant with both climbing and erect habits, Rhamnella rubrinervis.</title>
        <authorList>
            <person name="Lu Z."/>
            <person name="Yang Y."/>
            <person name="Zhu X."/>
            <person name="Sun Y."/>
        </authorList>
    </citation>
    <scope>NUCLEOTIDE SEQUENCE</scope>
    <source>
        <strain evidence="7">BYM</strain>
        <tissue evidence="7">Leaf</tissue>
    </source>
</reference>
<dbReference type="InterPro" id="IPR003441">
    <property type="entry name" value="NAC-dom"/>
</dbReference>
<protein>
    <recommendedName>
        <fullName evidence="6">NAC domain-containing protein</fullName>
    </recommendedName>
</protein>
<sequence>MKQASDHHPEGKEGQSKNKTEHMAGSEANSKDEKLPPGFRFHPTDEELITFYLLNKITDVSFTGRAIGDVDLNKFEPWELPAKAKMGEKEWYFFSLRDRKYPTGVRTNRATNTGYWKTTGKDKEIFNSVTSELVGMKKTLVFYRGRAPRGEKTNWVMHEYRIHSKAAFRASKQDEWVVCRVFQKSAAKKYPTNQSSRTVNPYNLEISPGVIASPMMQLGDPTHQFPYGRNFISNPAEIAELSRVFRGGSSSASTANLSIPAHLNYQVGGAHFTMSGLNLNLSGPQTQPVFRPMPPPPGPSAMNQHDIISSSMSLMTSTGSAGSLGAETSYGTDMNNNVAPNGPPSNRSYMNMEHCMDLDNYWPTY</sequence>
<organism evidence="7 8">
    <name type="scientific">Rhamnella rubrinervis</name>
    <dbReference type="NCBI Taxonomy" id="2594499"/>
    <lineage>
        <taxon>Eukaryota</taxon>
        <taxon>Viridiplantae</taxon>
        <taxon>Streptophyta</taxon>
        <taxon>Embryophyta</taxon>
        <taxon>Tracheophyta</taxon>
        <taxon>Spermatophyta</taxon>
        <taxon>Magnoliopsida</taxon>
        <taxon>eudicotyledons</taxon>
        <taxon>Gunneridae</taxon>
        <taxon>Pentapetalae</taxon>
        <taxon>rosids</taxon>
        <taxon>fabids</taxon>
        <taxon>Rosales</taxon>
        <taxon>Rhamnaceae</taxon>
        <taxon>rhamnoid group</taxon>
        <taxon>Rhamneae</taxon>
        <taxon>Rhamnella</taxon>
    </lineage>
</organism>